<protein>
    <recommendedName>
        <fullName evidence="3">DUF559 domain-containing protein</fullName>
    </recommendedName>
</protein>
<dbReference type="InterPro" id="IPR011335">
    <property type="entry name" value="Restrct_endonuc-II-like"/>
</dbReference>
<gene>
    <name evidence="1" type="ORF">SCMU_20290</name>
</gene>
<dbReference type="EMBL" id="AP024525">
    <property type="protein sequence ID" value="BCT76187.1"/>
    <property type="molecule type" value="Genomic_DNA"/>
</dbReference>
<dbReference type="Gene3D" id="3.40.960.10">
    <property type="entry name" value="VSR Endonuclease"/>
    <property type="match status" value="1"/>
</dbReference>
<dbReference type="SUPFAM" id="SSF52980">
    <property type="entry name" value="Restriction endonuclease-like"/>
    <property type="match status" value="1"/>
</dbReference>
<evidence type="ECO:0000313" key="1">
    <source>
        <dbReference type="EMBL" id="BCT76187.1"/>
    </source>
</evidence>
<evidence type="ECO:0008006" key="3">
    <source>
        <dbReference type="Google" id="ProtNLM"/>
    </source>
</evidence>
<sequence length="110" mass="12793">MRVGSDSVPESMLRMCLVAYGFPEPDLQIRLNPNDPKSPSIDVGWIRNRIGIHYEGEHHQEPKQRLSDLRRDAAFRQDGWDLIHATVDDLREDFARVRRELRRLFAAKAA</sequence>
<evidence type="ECO:0000313" key="2">
    <source>
        <dbReference type="Proteomes" id="UP001319861"/>
    </source>
</evidence>
<name>A0ABM7PVA5_SINCY</name>
<organism evidence="1 2">
    <name type="scientific">Sinomonas cyclohexanicum</name>
    <name type="common">Corynebacterium cyclohexanicum</name>
    <dbReference type="NCBI Taxonomy" id="322009"/>
    <lineage>
        <taxon>Bacteria</taxon>
        <taxon>Bacillati</taxon>
        <taxon>Actinomycetota</taxon>
        <taxon>Actinomycetes</taxon>
        <taxon>Micrococcales</taxon>
        <taxon>Micrococcaceae</taxon>
        <taxon>Sinomonas</taxon>
    </lineage>
</organism>
<keyword evidence="2" id="KW-1185">Reference proteome</keyword>
<dbReference type="Proteomes" id="UP001319861">
    <property type="component" value="Chromosome"/>
</dbReference>
<proteinExistence type="predicted"/>
<reference evidence="1 2" key="1">
    <citation type="journal article" date="2021" name="J. Biosci. Bioeng.">
        <title>Identification and characterization of a chc gene cluster responsible for the aromatization pathway of cyclohexanecarboxylate degradation in Sinomonas cyclohexanicum ATCC 51369.</title>
        <authorList>
            <person name="Yamamoto T."/>
            <person name="Hasegawa Y."/>
            <person name="Lau P.C.K."/>
            <person name="Iwaki H."/>
        </authorList>
    </citation>
    <scope>NUCLEOTIDE SEQUENCE [LARGE SCALE GENOMIC DNA]</scope>
    <source>
        <strain evidence="1 2">ATCC 51369</strain>
    </source>
</reference>
<accession>A0ABM7PVA5</accession>